<keyword evidence="5" id="KW-1185">Reference proteome</keyword>
<comment type="caution">
    <text evidence="4">The sequence shown here is derived from an EMBL/GenBank/DDBJ whole genome shotgun (WGS) entry which is preliminary data.</text>
</comment>
<evidence type="ECO:0000256" key="1">
    <source>
        <dbReference type="SAM" id="SignalP"/>
    </source>
</evidence>
<dbReference type="InterPro" id="IPR008757">
    <property type="entry name" value="Peptidase_M6-like_domain"/>
</dbReference>
<feature type="chain" id="PRO_5035194348" evidence="1">
    <location>
        <begin position="29"/>
        <end position="771"/>
    </location>
</feature>
<dbReference type="RefSeq" id="WP_203747398.1">
    <property type="nucleotide sequence ID" value="NZ_BONF01000019.1"/>
</dbReference>
<reference evidence="4 5" key="1">
    <citation type="submission" date="2021-01" db="EMBL/GenBank/DDBJ databases">
        <title>Whole genome shotgun sequence of Catellatospora bangladeshensis NBRC 107357.</title>
        <authorList>
            <person name="Komaki H."/>
            <person name="Tamura T."/>
        </authorList>
    </citation>
    <scope>NUCLEOTIDE SEQUENCE [LARGE SCALE GENOMIC DNA]</scope>
    <source>
        <strain evidence="4 5">NBRC 107357</strain>
    </source>
</reference>
<keyword evidence="4" id="KW-0645">Protease</keyword>
<dbReference type="GO" id="GO:0006508">
    <property type="term" value="P:proteolysis"/>
    <property type="evidence" value="ECO:0007669"/>
    <property type="project" value="UniProtKB-KW"/>
</dbReference>
<name>A0A8J3JKJ3_9ACTN</name>
<evidence type="ECO:0000259" key="3">
    <source>
        <dbReference type="Pfam" id="PF20774"/>
    </source>
</evidence>
<keyword evidence="4" id="KW-0378">Hydrolase</keyword>
<dbReference type="Pfam" id="PF20774">
    <property type="entry name" value="InhA-like_VEG"/>
    <property type="match status" value="1"/>
</dbReference>
<evidence type="ECO:0000259" key="2">
    <source>
        <dbReference type="Pfam" id="PF05547"/>
    </source>
</evidence>
<keyword evidence="1" id="KW-0732">Signal</keyword>
<feature type="domain" description="Immune inhibitor A-like metallopeptidase VEG" evidence="3">
    <location>
        <begin position="586"/>
        <end position="758"/>
    </location>
</feature>
<dbReference type="EMBL" id="BONF01000019">
    <property type="protein sequence ID" value="GIF82351.1"/>
    <property type="molecule type" value="Genomic_DNA"/>
</dbReference>
<dbReference type="Proteomes" id="UP000601223">
    <property type="component" value="Unassembled WGS sequence"/>
</dbReference>
<organism evidence="4 5">
    <name type="scientific">Catellatospora bangladeshensis</name>
    <dbReference type="NCBI Taxonomy" id="310355"/>
    <lineage>
        <taxon>Bacteria</taxon>
        <taxon>Bacillati</taxon>
        <taxon>Actinomycetota</taxon>
        <taxon>Actinomycetes</taxon>
        <taxon>Micromonosporales</taxon>
        <taxon>Micromonosporaceae</taxon>
        <taxon>Catellatospora</taxon>
    </lineage>
</organism>
<dbReference type="NCBIfam" id="TIGR03296">
    <property type="entry name" value="M6dom_TIGR03296"/>
    <property type="match status" value="1"/>
</dbReference>
<dbReference type="Gene3D" id="2.60.120.260">
    <property type="entry name" value="Galactose-binding domain-like"/>
    <property type="match status" value="1"/>
</dbReference>
<sequence>MRKLTVTAAAGAAGVALVVAALQWPAGATPAGDTGAGRAAVDTAAHRPHNRPGPRTEQWIGKRKAALDLLARGKARMDADGNVTVDAESNNVVEVAFEKTDKIFTILSEFGTQSVGRYGTAPGPLHNEIPQPDRTTDNSTVWAADFDSAHYEQLFNGSGESMKSYYEALSSGKYSVTNTVSDWVQVPYNASYYGDNAIEDNGGSWAFIQDTGNAWFQHASSTMSTAQINDYLAQFDVWDRYDFDGDGNFDEPDGYIDHFQAVHAGEGEDAGGGAQGEDAIWSHRWYVNPTDFGLTGPSVGGQANLSGGARIGDSNYWLGDYTTEPENGGLGVFAHEFGHDLGLPDYYDTNGGENTTAFWTLMSSGSWLGHGAAAGEGIGTTPGLMGPEEKLFLGWLDYREVELGQNGTFQLDPAQDGTAANAQAIKVNLPPASTSTTYTTPASGQYAWWTGSADQLNETLTHPLPAAAKITLTAKAWYDIEAGYDYLYAEYSTNGGATWSQLGQPITGSSSGKWTTLRYSYTAGGAATQFRFRYQTDGGVHFAGAFIDDVVVKAGNTTVLTDDAEQPGQWTATGRWQRSTGTVTTTADRYYLLENRQYTGYDSTLQTGPYQFSYTYSAPNKVEFFSFQPGMLVWYVNHAMEDNNTSAHPGSGLSLPVDARPVPFAYADGTRPSNRRQPFDATFGIQPVAQLCLHKEALVGSGKSQTVQTLAACAPGDGGIATFADANPDAYYSTANPQGSVKVAGHGVTATVTAQSGNVLTVSVVNPAAAG</sequence>
<feature type="signal peptide" evidence="1">
    <location>
        <begin position="1"/>
        <end position="28"/>
    </location>
</feature>
<protein>
    <submittedName>
        <fullName evidence="4">Protease</fullName>
    </submittedName>
</protein>
<dbReference type="InterPro" id="IPR012300">
    <property type="entry name" value="Pept_M6_InhA"/>
</dbReference>
<feature type="domain" description="Peptidase M6-like" evidence="2">
    <location>
        <begin position="93"/>
        <end position="373"/>
    </location>
</feature>
<dbReference type="PANTHER" id="PTHR41775">
    <property type="entry name" value="SECRETED PROTEIN-RELATED"/>
    <property type="match status" value="1"/>
</dbReference>
<dbReference type="InterPro" id="IPR048665">
    <property type="entry name" value="InhA-like_VEG"/>
</dbReference>
<proteinExistence type="predicted"/>
<dbReference type="Pfam" id="PF05547">
    <property type="entry name" value="Peptidase_M6"/>
    <property type="match status" value="1"/>
</dbReference>
<dbReference type="SUPFAM" id="SSF55486">
    <property type="entry name" value="Metalloproteases ('zincins'), catalytic domain"/>
    <property type="match status" value="1"/>
</dbReference>
<dbReference type="PANTHER" id="PTHR41775:SF1">
    <property type="entry name" value="PEPTIDASE M6-LIKE DOMAIN-CONTAINING PROTEIN"/>
    <property type="match status" value="1"/>
</dbReference>
<evidence type="ECO:0000313" key="4">
    <source>
        <dbReference type="EMBL" id="GIF82351.1"/>
    </source>
</evidence>
<dbReference type="Pfam" id="PF20773">
    <property type="entry name" value="InhA-like_MAM"/>
    <property type="match status" value="1"/>
</dbReference>
<dbReference type="PIRSF" id="PIRSF007519">
    <property type="entry name" value="Protease_InhA"/>
    <property type="match status" value="1"/>
</dbReference>
<accession>A0A8J3JKJ3</accession>
<dbReference type="AlphaFoldDB" id="A0A8J3JKJ3"/>
<evidence type="ECO:0000313" key="5">
    <source>
        <dbReference type="Proteomes" id="UP000601223"/>
    </source>
</evidence>
<dbReference type="GO" id="GO:0008233">
    <property type="term" value="F:peptidase activity"/>
    <property type="evidence" value="ECO:0007669"/>
    <property type="project" value="UniProtKB-KW"/>
</dbReference>
<gene>
    <name evidence="4" type="ORF">Cba03nite_37000</name>
</gene>